<feature type="transmembrane region" description="Helical" evidence="1">
    <location>
        <begin position="104"/>
        <end position="120"/>
    </location>
</feature>
<name>A0ABW2U6Y7_9BACT</name>
<comment type="caution">
    <text evidence="3">The sequence shown here is derived from an EMBL/GenBank/DDBJ whole genome shotgun (WGS) entry which is preliminary data.</text>
</comment>
<dbReference type="EMBL" id="JBHTEK010000001">
    <property type="protein sequence ID" value="MFC7669215.1"/>
    <property type="molecule type" value="Genomic_DNA"/>
</dbReference>
<dbReference type="InterPro" id="IPR025565">
    <property type="entry name" value="DUF4328"/>
</dbReference>
<evidence type="ECO:0000256" key="1">
    <source>
        <dbReference type="SAM" id="Phobius"/>
    </source>
</evidence>
<evidence type="ECO:0000313" key="4">
    <source>
        <dbReference type="Proteomes" id="UP001596513"/>
    </source>
</evidence>
<evidence type="ECO:0000259" key="2">
    <source>
        <dbReference type="Pfam" id="PF14219"/>
    </source>
</evidence>
<dbReference type="RefSeq" id="WP_380204727.1">
    <property type="nucleotide sequence ID" value="NZ_JBHTEK010000001.1"/>
</dbReference>
<keyword evidence="1" id="KW-0812">Transmembrane</keyword>
<accession>A0ABW2U6Y7</accession>
<feature type="transmembrane region" description="Helical" evidence="1">
    <location>
        <begin position="182"/>
        <end position="204"/>
    </location>
</feature>
<protein>
    <submittedName>
        <fullName evidence="3">DUF4328 domain-containing protein</fullName>
    </submittedName>
</protein>
<feature type="domain" description="DUF4328" evidence="2">
    <location>
        <begin position="48"/>
        <end position="207"/>
    </location>
</feature>
<feature type="transmembrane region" description="Helical" evidence="1">
    <location>
        <begin position="12"/>
        <end position="38"/>
    </location>
</feature>
<feature type="transmembrane region" description="Helical" evidence="1">
    <location>
        <begin position="58"/>
        <end position="83"/>
    </location>
</feature>
<keyword evidence="1" id="KW-1133">Transmembrane helix</keyword>
<sequence>MPKVLDNSQRHRYAVLFQWIVVGVTVISMASEVSQYFLLRKMAAGIEVTDAESEASDWYQQVIGSTQLVLMLMAFIALVLWAYRAYENLHRLHKSPEPRHSEGAAGWGWFIPIISFWYPYQVMKDIWYLTQRYSQSNDYHDYERSDNVIGGWWALRIFTIFASRGLSAPTQGTTTIAQIQEYMVFLLCMDVLHIWYALATVYLLKKFRPFEQRLAARFANDEPENAEELPAAPAPL</sequence>
<keyword evidence="4" id="KW-1185">Reference proteome</keyword>
<reference evidence="4" key="1">
    <citation type="journal article" date="2019" name="Int. J. Syst. Evol. Microbiol.">
        <title>The Global Catalogue of Microorganisms (GCM) 10K type strain sequencing project: providing services to taxonomists for standard genome sequencing and annotation.</title>
        <authorList>
            <consortium name="The Broad Institute Genomics Platform"/>
            <consortium name="The Broad Institute Genome Sequencing Center for Infectious Disease"/>
            <person name="Wu L."/>
            <person name="Ma J."/>
        </authorList>
    </citation>
    <scope>NUCLEOTIDE SEQUENCE [LARGE SCALE GENOMIC DNA]</scope>
    <source>
        <strain evidence="4">JCM 19635</strain>
    </source>
</reference>
<dbReference type="Proteomes" id="UP001596513">
    <property type="component" value="Unassembled WGS sequence"/>
</dbReference>
<keyword evidence="1" id="KW-0472">Membrane</keyword>
<evidence type="ECO:0000313" key="3">
    <source>
        <dbReference type="EMBL" id="MFC7669215.1"/>
    </source>
</evidence>
<dbReference type="Pfam" id="PF14219">
    <property type="entry name" value="DUF4328"/>
    <property type="match status" value="1"/>
</dbReference>
<organism evidence="3 4">
    <name type="scientific">Hymenobacter humi</name>
    <dbReference type="NCBI Taxonomy" id="1411620"/>
    <lineage>
        <taxon>Bacteria</taxon>
        <taxon>Pseudomonadati</taxon>
        <taxon>Bacteroidota</taxon>
        <taxon>Cytophagia</taxon>
        <taxon>Cytophagales</taxon>
        <taxon>Hymenobacteraceae</taxon>
        <taxon>Hymenobacter</taxon>
    </lineage>
</organism>
<gene>
    <name evidence="3" type="ORF">ACFQT0_19040</name>
</gene>
<proteinExistence type="predicted"/>